<organism evidence="1 2">
    <name type="scientific">Lachnospira pectinoschiza</name>
    <dbReference type="NCBI Taxonomy" id="28052"/>
    <lineage>
        <taxon>Bacteria</taxon>
        <taxon>Bacillati</taxon>
        <taxon>Bacillota</taxon>
        <taxon>Clostridia</taxon>
        <taxon>Lachnospirales</taxon>
        <taxon>Lachnospiraceae</taxon>
        <taxon>Lachnospira</taxon>
    </lineage>
</organism>
<evidence type="ECO:0000313" key="2">
    <source>
        <dbReference type="Proteomes" id="UP000187651"/>
    </source>
</evidence>
<dbReference type="RefSeq" id="WP_074521958.1">
    <property type="nucleotide sequence ID" value="NZ_FNHZ01000006.1"/>
</dbReference>
<dbReference type="AlphaFoldDB" id="A0A1G9YUH0"/>
<dbReference type="Proteomes" id="UP000187651">
    <property type="component" value="Unassembled WGS sequence"/>
</dbReference>
<name>A0A1G9YUH0_9FIRM</name>
<dbReference type="EMBL" id="FNHZ01000006">
    <property type="protein sequence ID" value="SDN12597.1"/>
    <property type="molecule type" value="Genomic_DNA"/>
</dbReference>
<proteinExistence type="predicted"/>
<evidence type="ECO:0000313" key="1">
    <source>
        <dbReference type="EMBL" id="SDN12597.1"/>
    </source>
</evidence>
<keyword evidence="2" id="KW-1185">Reference proteome</keyword>
<protein>
    <recommendedName>
        <fullName evidence="3">Bacterial toxin 50 domain-containing protein</fullName>
    </recommendedName>
</protein>
<dbReference type="OrthoDB" id="2046476at2"/>
<evidence type="ECO:0008006" key="3">
    <source>
        <dbReference type="Google" id="ProtNLM"/>
    </source>
</evidence>
<sequence>MGHGYKGDTGHHHSITENLSSLTSSYDYYNGYFGKKGQGRDYVRNITSADPVKIAQDFYDKAAHGGIELPMSNGKGHYTKMKDGSILSYREVSSSDGTPAVEINIKKSTNHGGIKYQKIHFVKGR</sequence>
<accession>A0A1G9YUH0</accession>
<reference evidence="2" key="1">
    <citation type="submission" date="2016-10" db="EMBL/GenBank/DDBJ databases">
        <authorList>
            <person name="Varghese N."/>
            <person name="Submissions S."/>
        </authorList>
    </citation>
    <scope>NUCLEOTIDE SEQUENCE [LARGE SCALE GENOMIC DNA]</scope>
    <source>
        <strain evidence="2">M83</strain>
    </source>
</reference>
<gene>
    <name evidence="1" type="ORF">SAMN05216544_1936</name>
</gene>